<dbReference type="SUPFAM" id="SSF52540">
    <property type="entry name" value="P-loop containing nucleoside triphosphate hydrolases"/>
    <property type="match status" value="1"/>
</dbReference>
<sequence length="115" mass="12805">MAMKLLLMIIYSGPFLGTPVIMILDEAASALDSESEHYIKEALYALKYGWKARTIIIISTQFRVGEPLEDRLVKIKAENQDGVKATQVDFAADIIPAMEPANAKDPTKKHKMLNV</sequence>
<proteinExistence type="predicted"/>
<feature type="chain" id="PRO_5032494555" evidence="1">
    <location>
        <begin position="18"/>
        <end position="115"/>
    </location>
</feature>
<reference evidence="2" key="1">
    <citation type="submission" date="2020-09" db="EMBL/GenBank/DDBJ databases">
        <title>Genome-Enabled Discovery of Anthraquinone Biosynthesis in Senna tora.</title>
        <authorList>
            <person name="Kang S.-H."/>
            <person name="Pandey R.P."/>
            <person name="Lee C.-M."/>
            <person name="Sim J.-S."/>
            <person name="Jeong J.-T."/>
            <person name="Choi B.-S."/>
            <person name="Jung M."/>
            <person name="Ginzburg D."/>
            <person name="Zhao K."/>
            <person name="Won S.Y."/>
            <person name="Oh T.-J."/>
            <person name="Yu Y."/>
            <person name="Kim N.-H."/>
            <person name="Lee O.R."/>
            <person name="Lee T.-H."/>
            <person name="Bashyal P."/>
            <person name="Kim T.-S."/>
            <person name="Lee W.-H."/>
            <person name="Kawkins C."/>
            <person name="Kim C.-K."/>
            <person name="Kim J.S."/>
            <person name="Ahn B.O."/>
            <person name="Rhee S.Y."/>
            <person name="Sohng J.K."/>
        </authorList>
    </citation>
    <scope>NUCLEOTIDE SEQUENCE</scope>
    <source>
        <tissue evidence="2">Leaf</tissue>
    </source>
</reference>
<gene>
    <name evidence="2" type="ORF">G2W53_030001</name>
</gene>
<dbReference type="Proteomes" id="UP000634136">
    <property type="component" value="Unassembled WGS sequence"/>
</dbReference>
<keyword evidence="1" id="KW-0732">Signal</keyword>
<dbReference type="Gene3D" id="3.40.50.300">
    <property type="entry name" value="P-loop containing nucleotide triphosphate hydrolases"/>
    <property type="match status" value="1"/>
</dbReference>
<keyword evidence="3" id="KW-1185">Reference proteome</keyword>
<evidence type="ECO:0000313" key="2">
    <source>
        <dbReference type="EMBL" id="KAF7816032.1"/>
    </source>
</evidence>
<feature type="signal peptide" evidence="1">
    <location>
        <begin position="1"/>
        <end position="17"/>
    </location>
</feature>
<accession>A0A834T8J2</accession>
<comment type="caution">
    <text evidence="2">The sequence shown here is derived from an EMBL/GenBank/DDBJ whole genome shotgun (WGS) entry which is preliminary data.</text>
</comment>
<evidence type="ECO:0000313" key="3">
    <source>
        <dbReference type="Proteomes" id="UP000634136"/>
    </source>
</evidence>
<name>A0A834T8J2_9FABA</name>
<organism evidence="2 3">
    <name type="scientific">Senna tora</name>
    <dbReference type="NCBI Taxonomy" id="362788"/>
    <lineage>
        <taxon>Eukaryota</taxon>
        <taxon>Viridiplantae</taxon>
        <taxon>Streptophyta</taxon>
        <taxon>Embryophyta</taxon>
        <taxon>Tracheophyta</taxon>
        <taxon>Spermatophyta</taxon>
        <taxon>Magnoliopsida</taxon>
        <taxon>eudicotyledons</taxon>
        <taxon>Gunneridae</taxon>
        <taxon>Pentapetalae</taxon>
        <taxon>rosids</taxon>
        <taxon>fabids</taxon>
        <taxon>Fabales</taxon>
        <taxon>Fabaceae</taxon>
        <taxon>Caesalpinioideae</taxon>
        <taxon>Cassia clade</taxon>
        <taxon>Senna</taxon>
    </lineage>
</organism>
<dbReference type="AlphaFoldDB" id="A0A834T8J2"/>
<protein>
    <submittedName>
        <fullName evidence="2">ABC transporter B family member 26, chloroplastic-like isoform X2</fullName>
    </submittedName>
</protein>
<dbReference type="EMBL" id="JAAIUW010000009">
    <property type="protein sequence ID" value="KAF7816032.1"/>
    <property type="molecule type" value="Genomic_DNA"/>
</dbReference>
<dbReference type="OrthoDB" id="6500128at2759"/>
<evidence type="ECO:0000256" key="1">
    <source>
        <dbReference type="SAM" id="SignalP"/>
    </source>
</evidence>
<dbReference type="InterPro" id="IPR027417">
    <property type="entry name" value="P-loop_NTPase"/>
</dbReference>